<organism evidence="2 3">
    <name type="scientific">Amycolatopsis mediterranei (strain U-32)</name>
    <dbReference type="NCBI Taxonomy" id="749927"/>
    <lineage>
        <taxon>Bacteria</taxon>
        <taxon>Bacillati</taxon>
        <taxon>Actinomycetota</taxon>
        <taxon>Actinomycetes</taxon>
        <taxon>Pseudonocardiales</taxon>
        <taxon>Pseudonocardiaceae</taxon>
        <taxon>Amycolatopsis</taxon>
    </lineage>
</organism>
<feature type="domain" description="SchA/CurD-like" evidence="1">
    <location>
        <begin position="1"/>
        <end position="119"/>
    </location>
</feature>
<proteinExistence type="predicted"/>
<dbReference type="RefSeq" id="WP_013227245.1">
    <property type="nucleotide sequence ID" value="NC_014318.1"/>
</dbReference>
<evidence type="ECO:0000259" key="1">
    <source>
        <dbReference type="Pfam" id="PF04486"/>
    </source>
</evidence>
<reference evidence="2 3" key="1">
    <citation type="journal article" date="2010" name="Cell Res.">
        <title>Complete genome sequence of the rifamycin SV-producing Amycolatopsis mediterranei U32 revealed its genetic characteristics in phylogeny and metabolism.</title>
        <authorList>
            <person name="Zhao W."/>
            <person name="Zhong Y."/>
            <person name="Yuan H."/>
            <person name="Wang J."/>
            <person name="Zheng H."/>
            <person name="Wang Y."/>
            <person name="Cen X."/>
            <person name="Xu F."/>
            <person name="Bai J."/>
            <person name="Han X."/>
            <person name="Lu G."/>
            <person name="Zhu Y."/>
            <person name="Shao Z."/>
            <person name="Yan H."/>
            <person name="Li C."/>
            <person name="Peng N."/>
            <person name="Zhang Z."/>
            <person name="Zhang Y."/>
            <person name="Lin W."/>
            <person name="Fan Y."/>
            <person name="Qin Z."/>
            <person name="Hu Y."/>
            <person name="Zhu B."/>
            <person name="Wang S."/>
            <person name="Ding X."/>
            <person name="Zhao G.P."/>
        </authorList>
    </citation>
    <scope>NUCLEOTIDE SEQUENCE [LARGE SCALE GENOMIC DNA]</scope>
    <source>
        <strain evidence="3">U-32</strain>
    </source>
</reference>
<dbReference type="InterPro" id="IPR007575">
    <property type="entry name" value="SchA_CurD-like"/>
</dbReference>
<sequence>MPYAAITYDIKPGFEDEIAGIFANFKRADSPIMRDESGTEVGRLLGTAVFIRDAQLVRFIHYEGDFAQIGRHMARQEGVHLVEEQLKPYLASERNTETPEGFRQHFAKSLMRCISQISVPPAAFAAG</sequence>
<dbReference type="Proteomes" id="UP000000328">
    <property type="component" value="Chromosome"/>
</dbReference>
<dbReference type="eggNOG" id="COG1359">
    <property type="taxonomic scope" value="Bacteria"/>
</dbReference>
<evidence type="ECO:0000313" key="3">
    <source>
        <dbReference type="Proteomes" id="UP000000328"/>
    </source>
</evidence>
<dbReference type="AlphaFoldDB" id="A0A0H3D859"/>
<gene>
    <name evidence="2" type="ordered locus">AMED_5425</name>
</gene>
<dbReference type="OrthoDB" id="3853500at2"/>
<protein>
    <submittedName>
        <fullName evidence="2">SchA/CurD-like protein</fullName>
    </submittedName>
</protein>
<dbReference type="Pfam" id="PF04486">
    <property type="entry name" value="SchA_CurD"/>
    <property type="match status" value="1"/>
</dbReference>
<dbReference type="GeneID" id="92873133"/>
<accession>A0A0H3D859</accession>
<dbReference type="HOGENOM" id="CLU_1980265_0_0_11"/>
<name>A0A0H3D859_AMYMU</name>
<dbReference type="EMBL" id="CP002000">
    <property type="protein sequence ID" value="ADJ47185.1"/>
    <property type="molecule type" value="Genomic_DNA"/>
</dbReference>
<evidence type="ECO:0000313" key="2">
    <source>
        <dbReference type="EMBL" id="ADJ47185.1"/>
    </source>
</evidence>
<dbReference type="KEGG" id="amd:AMED_5425"/>
<dbReference type="PATRIC" id="fig|749927.5.peg.5623"/>